<dbReference type="InterPro" id="IPR036380">
    <property type="entry name" value="Isochorismatase-like_sf"/>
</dbReference>
<proteinExistence type="predicted"/>
<evidence type="ECO:0000313" key="4">
    <source>
        <dbReference type="Proteomes" id="UP000569732"/>
    </source>
</evidence>
<dbReference type="PANTHER" id="PTHR43540">
    <property type="entry name" value="PEROXYUREIDOACRYLATE/UREIDOACRYLATE AMIDOHYDROLASE-RELATED"/>
    <property type="match status" value="1"/>
</dbReference>
<dbReference type="InterPro" id="IPR050272">
    <property type="entry name" value="Isochorismatase-like_hydrls"/>
</dbReference>
<dbReference type="InterPro" id="IPR016291">
    <property type="entry name" value="Isochorismatase"/>
</dbReference>
<protein>
    <submittedName>
        <fullName evidence="3">Isochorismatase family protein</fullName>
    </submittedName>
</protein>
<keyword evidence="4" id="KW-1185">Reference proteome</keyword>
<dbReference type="Gene3D" id="3.40.50.850">
    <property type="entry name" value="Isochorismatase-like"/>
    <property type="match status" value="1"/>
</dbReference>
<dbReference type="SUPFAM" id="SSF52499">
    <property type="entry name" value="Isochorismatase-like hydrolases"/>
    <property type="match status" value="1"/>
</dbReference>
<dbReference type="Pfam" id="PF00857">
    <property type="entry name" value="Isochorismatase"/>
    <property type="match status" value="1"/>
</dbReference>
<reference evidence="3 4" key="1">
    <citation type="submission" date="2020-07" db="EMBL/GenBank/DDBJ databases">
        <title>Endozoicomonas sp. nov., isolated from sediment.</title>
        <authorList>
            <person name="Gu T."/>
        </authorList>
    </citation>
    <scope>NUCLEOTIDE SEQUENCE [LARGE SCALE GENOMIC DNA]</scope>
    <source>
        <strain evidence="3 4">SM1973</strain>
    </source>
</reference>
<dbReference type="AlphaFoldDB" id="A0A853IFW5"/>
<accession>A0A853IFW5</accession>
<comment type="caution">
    <text evidence="3">The sequence shown here is derived from an EMBL/GenBank/DDBJ whole genome shotgun (WGS) entry which is preliminary data.</text>
</comment>
<evidence type="ECO:0000313" key="3">
    <source>
        <dbReference type="EMBL" id="NYZ68387.1"/>
    </source>
</evidence>
<evidence type="ECO:0000256" key="1">
    <source>
        <dbReference type="ARBA" id="ARBA00022801"/>
    </source>
</evidence>
<dbReference type="PRINTS" id="PR01398">
    <property type="entry name" value="ISCHRISMTASE"/>
</dbReference>
<sequence length="206" mass="23585">MSIPQIENYELRSPELSAENIVKWEKENNRSILLVHDMQKYFLSLFPSSLRRELVENCQKLVSYARKHHIPVVYTAQRGNMTEKERGLLIDIWGKGMSRDPAHTAITEEIVPQDEEAVLAKWRYSAFHSTPLDKIFLEHKRDQIIICGVYAHIGVLASAVDAYSRDIEVFLVQDAIADFSKQAHLQALNYAAECCAKVIPTQEVCK</sequence>
<evidence type="ECO:0000259" key="2">
    <source>
        <dbReference type="Pfam" id="PF00857"/>
    </source>
</evidence>
<dbReference type="GO" id="GO:0008908">
    <property type="term" value="F:isochorismatase activity"/>
    <property type="evidence" value="ECO:0007669"/>
    <property type="project" value="InterPro"/>
</dbReference>
<organism evidence="3 4">
    <name type="scientific">Spartinivicinus marinus</name>
    <dbReference type="NCBI Taxonomy" id="2994442"/>
    <lineage>
        <taxon>Bacteria</taxon>
        <taxon>Pseudomonadati</taxon>
        <taxon>Pseudomonadota</taxon>
        <taxon>Gammaproteobacteria</taxon>
        <taxon>Oceanospirillales</taxon>
        <taxon>Zooshikellaceae</taxon>
        <taxon>Spartinivicinus</taxon>
    </lineage>
</organism>
<feature type="domain" description="Isochorismatase-like" evidence="2">
    <location>
        <begin position="31"/>
        <end position="203"/>
    </location>
</feature>
<dbReference type="Proteomes" id="UP000569732">
    <property type="component" value="Unassembled WGS sequence"/>
</dbReference>
<keyword evidence="1" id="KW-0378">Hydrolase</keyword>
<dbReference type="PANTHER" id="PTHR43540:SF3">
    <property type="entry name" value="ENTEROBACTIN SYNTHASE COMPONENT B"/>
    <property type="match status" value="1"/>
</dbReference>
<dbReference type="InterPro" id="IPR000868">
    <property type="entry name" value="Isochorismatase-like_dom"/>
</dbReference>
<dbReference type="EMBL" id="JACCKB010000041">
    <property type="protein sequence ID" value="NYZ68387.1"/>
    <property type="molecule type" value="Genomic_DNA"/>
</dbReference>
<dbReference type="RefSeq" id="WP_180570400.1">
    <property type="nucleotide sequence ID" value="NZ_JACCKB010000041.1"/>
</dbReference>
<gene>
    <name evidence="3" type="ORF">H0A36_20430</name>
</gene>
<name>A0A853IFW5_9GAMM</name>